<name>B6H537_PENRW</name>
<dbReference type="GO" id="GO:0072330">
    <property type="term" value="P:monocarboxylic acid biosynthetic process"/>
    <property type="evidence" value="ECO:0007669"/>
    <property type="project" value="UniProtKB-ARBA"/>
</dbReference>
<feature type="transmembrane region" description="Helical" evidence="2">
    <location>
        <begin position="236"/>
        <end position="256"/>
    </location>
</feature>
<dbReference type="EMBL" id="AM920428">
    <property type="protein sequence ID" value="CAP92447.1"/>
    <property type="molecule type" value="Genomic_DNA"/>
</dbReference>
<dbReference type="Proteomes" id="UP000000724">
    <property type="component" value="Contig Pc00c13"/>
</dbReference>
<dbReference type="GO" id="GO:0005737">
    <property type="term" value="C:cytoplasm"/>
    <property type="evidence" value="ECO:0007669"/>
    <property type="project" value="TreeGrafter"/>
</dbReference>
<proteinExistence type="predicted"/>
<accession>B6H537</accession>
<dbReference type="PANTHER" id="PTHR48070">
    <property type="entry name" value="ESTERASE OVCA2"/>
    <property type="match status" value="1"/>
</dbReference>
<dbReference type="GO" id="GO:0005634">
    <property type="term" value="C:nucleus"/>
    <property type="evidence" value="ECO:0007669"/>
    <property type="project" value="TreeGrafter"/>
</dbReference>
<dbReference type="HOGENOM" id="CLU_744147_0_0_1"/>
<evidence type="ECO:0000313" key="5">
    <source>
        <dbReference type="Proteomes" id="UP000000724"/>
    </source>
</evidence>
<dbReference type="GO" id="GO:0019748">
    <property type="term" value="P:secondary metabolic process"/>
    <property type="evidence" value="ECO:0007669"/>
    <property type="project" value="TreeGrafter"/>
</dbReference>
<dbReference type="OMA" id="DYACGLE"/>
<keyword evidence="5" id="KW-1185">Reference proteome</keyword>
<dbReference type="PANTHER" id="PTHR48070:SF6">
    <property type="entry name" value="ESTERASE OVCA2"/>
    <property type="match status" value="1"/>
</dbReference>
<dbReference type="InterPro" id="IPR050593">
    <property type="entry name" value="LovG"/>
</dbReference>
<organism evidence="4 5">
    <name type="scientific">Penicillium rubens (strain ATCC 28089 / DSM 1075 / NRRL 1951 / Wisconsin 54-1255)</name>
    <name type="common">Penicillium chrysogenum</name>
    <dbReference type="NCBI Taxonomy" id="500485"/>
    <lineage>
        <taxon>Eukaryota</taxon>
        <taxon>Fungi</taxon>
        <taxon>Dikarya</taxon>
        <taxon>Ascomycota</taxon>
        <taxon>Pezizomycotina</taxon>
        <taxon>Eurotiomycetes</taxon>
        <taxon>Eurotiomycetidae</taxon>
        <taxon>Eurotiales</taxon>
        <taxon>Aspergillaceae</taxon>
        <taxon>Penicillium</taxon>
        <taxon>Penicillium chrysogenum species complex</taxon>
    </lineage>
</organism>
<dbReference type="BioCyc" id="PCHR:PC13G13780-MONOMER"/>
<dbReference type="InterPro" id="IPR029058">
    <property type="entry name" value="AB_hydrolase_fold"/>
</dbReference>
<evidence type="ECO:0000256" key="1">
    <source>
        <dbReference type="ARBA" id="ARBA00022801"/>
    </source>
</evidence>
<evidence type="ECO:0000313" key="4">
    <source>
        <dbReference type="EMBL" id="CAP92447.1"/>
    </source>
</evidence>
<dbReference type="GO" id="GO:0016787">
    <property type="term" value="F:hydrolase activity"/>
    <property type="evidence" value="ECO:0007669"/>
    <property type="project" value="UniProtKB-KW"/>
</dbReference>
<gene>
    <name evidence="4" type="ORF">Pc13g13780</name>
    <name evidence="4" type="ORF">PCH_Pc13g13780</name>
</gene>
<keyword evidence="2" id="KW-0472">Membrane</keyword>
<dbReference type="OrthoDB" id="2094269at2759"/>
<dbReference type="Pfam" id="PF03959">
    <property type="entry name" value="FSH1"/>
    <property type="match status" value="1"/>
</dbReference>
<protein>
    <submittedName>
        <fullName evidence="4">Pc13g13780 protein</fullName>
    </submittedName>
</protein>
<evidence type="ECO:0000256" key="2">
    <source>
        <dbReference type="SAM" id="Phobius"/>
    </source>
</evidence>
<dbReference type="VEuPathDB" id="FungiDB:PCH_Pc13g13780"/>
<dbReference type="GO" id="GO:0017000">
    <property type="term" value="P:antibiotic biosynthetic process"/>
    <property type="evidence" value="ECO:0007669"/>
    <property type="project" value="UniProtKB-ARBA"/>
</dbReference>
<dbReference type="InterPro" id="IPR005645">
    <property type="entry name" value="FSH-like_dom"/>
</dbReference>
<evidence type="ECO:0000259" key="3">
    <source>
        <dbReference type="Pfam" id="PF03959"/>
    </source>
</evidence>
<dbReference type="Gene3D" id="3.40.50.1820">
    <property type="entry name" value="alpha/beta hydrolase"/>
    <property type="match status" value="1"/>
</dbReference>
<keyword evidence="1" id="KW-0378">Hydrolase</keyword>
<feature type="domain" description="Serine hydrolase" evidence="3">
    <location>
        <begin position="141"/>
        <end position="347"/>
    </location>
</feature>
<sequence>MDVSLSVNKFQKLDILTYQGHATTTRCFCCLVGATALFLIGRSSHLGNTIDIVIHQIIQPDPGCGSKLVAILNPVAFVWLHAVLHAQRRYKRKYLWSQISIPLYLPIHQHGLGINGPIGYAITSKDSDAACVLSCSPLPTGHAQSGHTLQCKTEYLKPRVTDTILNALQQDPSSGSADVVEFHYPSGRWPAKRDQLPGESNHLWAWGQADNPDDYACGLERSVNDTFRYIERNGPFLGIIGFSMGAAMGAIIASLLEKRHSIGNFKFDTDHPPLKFVVAVCGFTFGNPIYNDLYSPKIETPIFLAIASIDTIIAESASLRLRDSSTNTAVYVFQGAHYVPRDELFLEALVHFIEDVFSIKENHEDDWEDYED</sequence>
<dbReference type="SUPFAM" id="SSF53474">
    <property type="entry name" value="alpha/beta-Hydrolases"/>
    <property type="match status" value="1"/>
</dbReference>
<keyword evidence="2" id="KW-0812">Transmembrane</keyword>
<dbReference type="STRING" id="500485.B6H537"/>
<dbReference type="AlphaFoldDB" id="B6H537"/>
<keyword evidence="2" id="KW-1133">Transmembrane helix</keyword>
<dbReference type="eggNOG" id="KOG2551">
    <property type="taxonomic scope" value="Eukaryota"/>
</dbReference>
<reference evidence="4 5" key="1">
    <citation type="journal article" date="2008" name="Nat. Biotechnol.">
        <title>Genome sequencing and analysis of the filamentous fungus Penicillium chrysogenum.</title>
        <authorList>
            <person name="van den Berg M.A."/>
            <person name="Albang R."/>
            <person name="Albermann K."/>
            <person name="Badger J.H."/>
            <person name="Daran J.-M."/>
            <person name="Driessen A.J.M."/>
            <person name="Garcia-Estrada C."/>
            <person name="Fedorova N.D."/>
            <person name="Harris D.M."/>
            <person name="Heijne W.H.M."/>
            <person name="Joardar V.S."/>
            <person name="Kiel J.A.K.W."/>
            <person name="Kovalchuk A."/>
            <person name="Martin J.F."/>
            <person name="Nierman W.C."/>
            <person name="Nijland J.G."/>
            <person name="Pronk J.T."/>
            <person name="Roubos J.A."/>
            <person name="van der Klei I.J."/>
            <person name="van Peij N.N.M.E."/>
            <person name="Veenhuis M."/>
            <person name="von Doehren H."/>
            <person name="Wagner C."/>
            <person name="Wortman J.R."/>
            <person name="Bovenberg R.A.L."/>
        </authorList>
    </citation>
    <scope>NUCLEOTIDE SEQUENCE [LARGE SCALE GENOMIC DNA]</scope>
    <source>
        <strain evidence="5">ATCC 28089 / DSM 1075 / NRRL 1951 / Wisconsin 54-1255</strain>
    </source>
</reference>